<dbReference type="EMBL" id="CP008746">
    <property type="protein sequence ID" value="AKJ37575.1"/>
    <property type="molecule type" value="Genomic_DNA"/>
</dbReference>
<name>A0A0G3CA55_METBA</name>
<dbReference type="AlphaFoldDB" id="A0A0G3CA55"/>
<sequence>MKLFIGEPLQAFIASYLFLTTFGKREYLLIRKSAFRFSLNVLHFLTFIKKAIYRVKVIYRVFCKMISRKVAMIDFYILKDAKIKFEG</sequence>
<protein>
    <recommendedName>
        <fullName evidence="3">Transposase</fullName>
    </recommendedName>
</protein>
<evidence type="ECO:0000313" key="2">
    <source>
        <dbReference type="Proteomes" id="UP000035331"/>
    </source>
</evidence>
<evidence type="ECO:0000313" key="1">
    <source>
        <dbReference type="EMBL" id="AKJ37575.1"/>
    </source>
</evidence>
<reference evidence="1 2" key="2">
    <citation type="journal article" date="2015" name="Stand. Genomic Sci.">
        <title>The complete genome sequence of the rumen methanogen Methanosarcina barkeri CM1.</title>
        <authorList>
            <person name="Lambie S.C."/>
            <person name="Kelly W.J."/>
            <person name="Leahy S.C."/>
            <person name="Li D."/>
            <person name="Reilly K."/>
            <person name="McAllister T.A."/>
            <person name="Valle E.R."/>
            <person name="Attwood G.T."/>
            <person name="Altermann E."/>
        </authorList>
    </citation>
    <scope>NUCLEOTIDE SEQUENCE [LARGE SCALE GENOMIC DNA]</scope>
    <source>
        <strain evidence="1 2">CM1</strain>
    </source>
</reference>
<dbReference type="Proteomes" id="UP000035331">
    <property type="component" value="Chromosome"/>
</dbReference>
<reference evidence="2" key="1">
    <citation type="submission" date="2014-06" db="EMBL/GenBank/DDBJ databases">
        <title>The complete genome sequence of Methanosarcina barkeri CM1.</title>
        <authorList>
            <consortium name="Pastoral Greenhouse Gas Research Consortium"/>
            <person name="Lambie S.C."/>
            <person name="Leahy S.C."/>
            <person name="Kelly W.J."/>
            <person name="Li D."/>
            <person name="Reilly K."/>
            <person name="Attwood G.T."/>
            <person name="Altermann E."/>
        </authorList>
    </citation>
    <scope>NUCLEOTIDE SEQUENCE [LARGE SCALE GENOMIC DNA]</scope>
    <source>
        <strain evidence="2">CM1</strain>
    </source>
</reference>
<organism evidence="1 2">
    <name type="scientific">Methanosarcina barkeri CM1</name>
    <dbReference type="NCBI Taxonomy" id="796385"/>
    <lineage>
        <taxon>Archaea</taxon>
        <taxon>Methanobacteriati</taxon>
        <taxon>Methanobacteriota</taxon>
        <taxon>Stenosarchaea group</taxon>
        <taxon>Methanomicrobia</taxon>
        <taxon>Methanosarcinales</taxon>
        <taxon>Methanosarcinaceae</taxon>
        <taxon>Methanosarcina</taxon>
    </lineage>
</organism>
<accession>A0A0G3CA55</accession>
<gene>
    <name evidence="1" type="ORF">MCM1_0470</name>
</gene>
<dbReference type="PATRIC" id="fig|796385.3.peg.580"/>
<evidence type="ECO:0008006" key="3">
    <source>
        <dbReference type="Google" id="ProtNLM"/>
    </source>
</evidence>
<proteinExistence type="predicted"/>